<evidence type="ECO:0000313" key="3">
    <source>
        <dbReference type="Proteomes" id="UP001546774"/>
    </source>
</evidence>
<protein>
    <submittedName>
        <fullName evidence="2">Energy-coupled thiamine transporter ThiT</fullName>
    </submittedName>
</protein>
<feature type="transmembrane region" description="Helical" evidence="1">
    <location>
        <begin position="186"/>
        <end position="209"/>
    </location>
</feature>
<feature type="transmembrane region" description="Helical" evidence="1">
    <location>
        <begin position="103"/>
        <end position="121"/>
    </location>
</feature>
<evidence type="ECO:0000313" key="2">
    <source>
        <dbReference type="EMBL" id="MEQ2553799.1"/>
    </source>
</evidence>
<feature type="transmembrane region" description="Helical" evidence="1">
    <location>
        <begin position="77"/>
        <end position="96"/>
    </location>
</feature>
<comment type="caution">
    <text evidence="2">The sequence shown here is derived from an EMBL/GenBank/DDBJ whole genome shotgun (WGS) entry which is preliminary data.</text>
</comment>
<gene>
    <name evidence="2" type="ORF">WMO37_02050</name>
</gene>
<dbReference type="Pfam" id="PF09515">
    <property type="entry name" value="Thia_YuaJ"/>
    <property type="match status" value="1"/>
</dbReference>
<sequence length="223" mass="24449">MNFFVTKIVEDSDVTYNLTVAGYVALAAVMLVVFAAGCMFRDENKKMDAKQIAFCAMAMALAVVTSMFKIIDMPMGGSVTLFSMLFIVLTGYWFGVRTGITTAVAYGILQLLINPYIISIWQMLMDYIFAFGALGLAGLFSNKKKGLIKGYIAGILGRYFFSFLSGWIFFAVYTPDFFNSAILYSLAYNGAYIGLEAAITLIVLALPPVNEAMQAVKKLVCEA</sequence>
<feature type="transmembrane region" description="Helical" evidence="1">
    <location>
        <begin position="52"/>
        <end position="71"/>
    </location>
</feature>
<dbReference type="InterPro" id="IPR012651">
    <property type="entry name" value="Thia_Transptr_ThiT"/>
</dbReference>
<keyword evidence="1" id="KW-1133">Transmembrane helix</keyword>
<keyword evidence="3" id="KW-1185">Reference proteome</keyword>
<dbReference type="Gene3D" id="1.10.1760.20">
    <property type="match status" value="1"/>
</dbReference>
<dbReference type="Proteomes" id="UP001546774">
    <property type="component" value="Unassembled WGS sequence"/>
</dbReference>
<reference evidence="2" key="1">
    <citation type="submission" date="2024-03" db="EMBL/GenBank/DDBJ databases">
        <title>Human intestinal bacterial collection.</title>
        <authorList>
            <person name="Pauvert C."/>
            <person name="Hitch T.C.A."/>
            <person name="Clavel T."/>
        </authorList>
    </citation>
    <scope>NUCLEOTIDE SEQUENCE [LARGE SCALE GENOMIC DNA]</scope>
    <source>
        <strain evidence="2">CLA-AA-H89B</strain>
    </source>
</reference>
<feature type="transmembrane region" description="Helical" evidence="1">
    <location>
        <begin position="20"/>
        <end position="40"/>
    </location>
</feature>
<accession>A0ABV1H282</accession>
<organism evidence="2 3">
    <name type="scientific">Lachnospira intestinalis</name>
    <dbReference type="NCBI Taxonomy" id="3133158"/>
    <lineage>
        <taxon>Bacteria</taxon>
        <taxon>Bacillati</taxon>
        <taxon>Bacillota</taxon>
        <taxon>Clostridia</taxon>
        <taxon>Lachnospirales</taxon>
        <taxon>Lachnospiraceae</taxon>
        <taxon>Lachnospira</taxon>
    </lineage>
</organism>
<keyword evidence="1" id="KW-0472">Membrane</keyword>
<name>A0ABV1H282_9FIRM</name>
<keyword evidence="1" id="KW-0812">Transmembrane</keyword>
<feature type="transmembrane region" description="Helical" evidence="1">
    <location>
        <begin position="155"/>
        <end position="174"/>
    </location>
</feature>
<evidence type="ECO:0000256" key="1">
    <source>
        <dbReference type="SAM" id="Phobius"/>
    </source>
</evidence>
<dbReference type="EMBL" id="JBBMFS010000001">
    <property type="protein sequence ID" value="MEQ2553799.1"/>
    <property type="molecule type" value="Genomic_DNA"/>
</dbReference>
<proteinExistence type="predicted"/>